<proteinExistence type="inferred from homology"/>
<dbReference type="AlphaFoldDB" id="A0A2T3G640"/>
<evidence type="ECO:0000256" key="2">
    <source>
        <dbReference type="ARBA" id="ARBA00006896"/>
    </source>
</evidence>
<dbReference type="GO" id="GO:0051607">
    <property type="term" value="P:defense response to virus"/>
    <property type="evidence" value="ECO:0007669"/>
    <property type="project" value="UniProtKB-KW"/>
</dbReference>
<dbReference type="InterPro" id="IPR010149">
    <property type="entry name" value="CRISPR-assoc_prot_Csm2_III-A"/>
</dbReference>
<evidence type="ECO:0000313" key="11">
    <source>
        <dbReference type="Proteomes" id="UP000240974"/>
    </source>
</evidence>
<dbReference type="EMBL" id="AP024085">
    <property type="protein sequence ID" value="BCL59152.1"/>
    <property type="molecule type" value="Genomic_DNA"/>
</dbReference>
<reference evidence="10 11" key="1">
    <citation type="journal article" date="2019" name="Int. J. Syst. Evol. Microbiol.">
        <title>Faecalibacillus intestinalis gen. nov., sp. nov. and Faecalibacillus faecis sp. nov., isolated from human faeces.</title>
        <authorList>
            <person name="Seo B."/>
            <person name="Jeon K."/>
            <person name="Baek I."/>
            <person name="Lee Y.M."/>
            <person name="Baek K."/>
            <person name="Ko G."/>
        </authorList>
    </citation>
    <scope>NUCLEOTIDE SEQUENCE [LARGE SCALE GENOMIC DNA]</scope>
    <source>
        <strain evidence="10 11">SNUG30099</strain>
    </source>
</reference>
<name>A0A2T3G640_9FIRM</name>
<keyword evidence="11" id="KW-1185">Reference proteome</keyword>
<evidence type="ECO:0000256" key="7">
    <source>
        <dbReference type="SAM" id="MobiDB-lite"/>
    </source>
</evidence>
<accession>A0A2T3G640</accession>
<feature type="region of interest" description="Disordered" evidence="7">
    <location>
        <begin position="1"/>
        <end position="21"/>
    </location>
</feature>
<dbReference type="Proteomes" id="UP001197827">
    <property type="component" value="Unassembled WGS sequence"/>
</dbReference>
<evidence type="ECO:0000256" key="1">
    <source>
        <dbReference type="ARBA" id="ARBA00003640"/>
    </source>
</evidence>
<comment type="similarity">
    <text evidence="2">Belongs to the CRISPR-associated Csm2 family.</text>
</comment>
<protein>
    <recommendedName>
        <fullName evidence="3">CRISPR system Cms protein Csm2</fullName>
    </recommendedName>
    <alternativeName>
        <fullName evidence="6">CRISPR type III A-associated protein Csm2</fullName>
    </alternativeName>
</protein>
<dbReference type="RefSeq" id="WP_022002449.1">
    <property type="nucleotide sequence ID" value="NZ_AP024085.1"/>
</dbReference>
<reference evidence="12" key="3">
    <citation type="submission" date="2020-09" db="EMBL/GenBank/DDBJ databases">
        <title>Complete genome sequencing of Faecalibacillus intestinalis strain 14EGH31.</title>
        <authorList>
            <person name="Sakamoto M."/>
            <person name="Murakami T."/>
            <person name="Mori H."/>
        </authorList>
    </citation>
    <scope>NUCLEOTIDE SEQUENCE [LARGE SCALE GENOMIC DNA]</scope>
    <source>
        <strain evidence="12">14EGH31</strain>
    </source>
</reference>
<dbReference type="Proteomes" id="UP000593842">
    <property type="component" value="Chromosome"/>
</dbReference>
<dbReference type="EMBL" id="PYLQ01000002">
    <property type="protein sequence ID" value="PST43015.1"/>
    <property type="molecule type" value="Genomic_DNA"/>
</dbReference>
<evidence type="ECO:0000256" key="4">
    <source>
        <dbReference type="ARBA" id="ARBA00022884"/>
    </source>
</evidence>
<evidence type="ECO:0000313" key="12">
    <source>
        <dbReference type="Proteomes" id="UP000593842"/>
    </source>
</evidence>
<dbReference type="EMBL" id="JAJDKQ010000048">
    <property type="protein sequence ID" value="MCB8563211.1"/>
    <property type="molecule type" value="Genomic_DNA"/>
</dbReference>
<dbReference type="Proteomes" id="UP000240974">
    <property type="component" value="Unassembled WGS sequence"/>
</dbReference>
<dbReference type="NCBIfam" id="TIGR01870">
    <property type="entry name" value="cas_TM1810_Csm2"/>
    <property type="match status" value="1"/>
</dbReference>
<comment type="function">
    <text evidence="1">This subunit may be involved in monitoring complementarity of crRNA and target RNA.</text>
</comment>
<dbReference type="Pfam" id="PF03750">
    <property type="entry name" value="Csm2_III-A"/>
    <property type="match status" value="1"/>
</dbReference>
<evidence type="ECO:0000256" key="3">
    <source>
        <dbReference type="ARBA" id="ARBA00016118"/>
    </source>
</evidence>
<gene>
    <name evidence="10" type="primary">csm2</name>
    <name evidence="10" type="ORF">C7U54_02455</name>
    <name evidence="8" type="ORF">Fi14EGH31_28640</name>
    <name evidence="9" type="ORF">LJD74_14565</name>
</gene>
<evidence type="ECO:0000256" key="6">
    <source>
        <dbReference type="ARBA" id="ARBA00031723"/>
    </source>
</evidence>
<feature type="compositionally biased region" description="Basic residues" evidence="7">
    <location>
        <begin position="1"/>
        <end position="11"/>
    </location>
</feature>
<evidence type="ECO:0000313" key="8">
    <source>
        <dbReference type="EMBL" id="BCL59152.1"/>
    </source>
</evidence>
<organism evidence="10 11">
    <name type="scientific">Faecalibacillus intestinalis</name>
    <dbReference type="NCBI Taxonomy" id="1982626"/>
    <lineage>
        <taxon>Bacteria</taxon>
        <taxon>Bacillati</taxon>
        <taxon>Bacillota</taxon>
        <taxon>Erysipelotrichia</taxon>
        <taxon>Erysipelotrichales</taxon>
        <taxon>Coprobacillaceae</taxon>
        <taxon>Faecalibacillus</taxon>
    </lineage>
</organism>
<evidence type="ECO:0000313" key="9">
    <source>
        <dbReference type="EMBL" id="MCB8563211.1"/>
    </source>
</evidence>
<dbReference type="GO" id="GO:0003723">
    <property type="term" value="F:RNA binding"/>
    <property type="evidence" value="ECO:0007669"/>
    <property type="project" value="UniProtKB-KW"/>
</dbReference>
<evidence type="ECO:0000313" key="10">
    <source>
        <dbReference type="EMBL" id="PST43015.1"/>
    </source>
</evidence>
<reference evidence="9" key="4">
    <citation type="submission" date="2021-10" db="EMBL/GenBank/DDBJ databases">
        <title>Collection of gut derived symbiotic bacterial strains cultured from healthy donors.</title>
        <authorList>
            <person name="Lin H."/>
            <person name="Littmann E."/>
            <person name="Kohout C."/>
            <person name="Pamer E.G."/>
        </authorList>
    </citation>
    <scope>NUCLEOTIDE SEQUENCE</scope>
    <source>
        <strain evidence="9">DFI.5.2</strain>
    </source>
</reference>
<reference evidence="8" key="2">
    <citation type="journal article" date="2020" name="Microbiol. Resour. Announc.">
        <title>Complete Genome Sequence of Faecalibacillus intestinalis JCM 34082, Isolated from Feces from a Healthy Japanese Female.</title>
        <authorList>
            <person name="Sakamoto M."/>
            <person name="Ikeyama N."/>
            <person name="Toyoda A."/>
            <person name="Murakami T."/>
            <person name="Mori H."/>
            <person name="Ohkuma M."/>
        </authorList>
    </citation>
    <scope>NUCLEOTIDE SEQUENCE</scope>
    <source>
        <strain evidence="8">14EGH31</strain>
    </source>
</reference>
<sequence>MSYNTKQHRLPNKPPKERNNMPEKITIPLSEKYTNPAEIFLDTGIAYKIANKMGDIAPHQLRKILNVLKESVTIVKRNPNKFIDARNKLYYIVPLTAYNTGRNKGLQELYNFVYQHINEKAIQSPKDIEILDQIFTSIIAYHKVLNQNKKEK</sequence>
<dbReference type="KEGG" id="fit:Fi14EGH31_28640"/>
<keyword evidence="4" id="KW-0694">RNA-binding</keyword>
<keyword evidence="5" id="KW-0051">Antiviral defense</keyword>
<dbReference type="GeneID" id="70581294"/>
<evidence type="ECO:0000256" key="5">
    <source>
        <dbReference type="ARBA" id="ARBA00023118"/>
    </source>
</evidence>